<dbReference type="InterPro" id="IPR052728">
    <property type="entry name" value="O2_lipid_transport_reg"/>
</dbReference>
<feature type="compositionally biased region" description="Acidic residues" evidence="1">
    <location>
        <begin position="573"/>
        <end position="583"/>
    </location>
</feature>
<dbReference type="Proteomes" id="UP000037069">
    <property type="component" value="Unassembled WGS sequence"/>
</dbReference>
<organism evidence="5 6">
    <name type="scientific">Lucilia cuprina</name>
    <name type="common">Green bottle fly</name>
    <name type="synonym">Australian sheep blowfly</name>
    <dbReference type="NCBI Taxonomy" id="7375"/>
    <lineage>
        <taxon>Eukaryota</taxon>
        <taxon>Metazoa</taxon>
        <taxon>Ecdysozoa</taxon>
        <taxon>Arthropoda</taxon>
        <taxon>Hexapoda</taxon>
        <taxon>Insecta</taxon>
        <taxon>Pterygota</taxon>
        <taxon>Neoptera</taxon>
        <taxon>Endopterygota</taxon>
        <taxon>Diptera</taxon>
        <taxon>Brachycera</taxon>
        <taxon>Muscomorpha</taxon>
        <taxon>Oestroidea</taxon>
        <taxon>Calliphoridae</taxon>
        <taxon>Luciliinae</taxon>
        <taxon>Lucilia</taxon>
    </lineage>
</organism>
<keyword evidence="6" id="KW-1185">Reference proteome</keyword>
<feature type="transmembrane region" description="Helical" evidence="2">
    <location>
        <begin position="512"/>
        <end position="531"/>
    </location>
</feature>
<evidence type="ECO:0000259" key="4">
    <source>
        <dbReference type="SMART" id="SM00703"/>
    </source>
</evidence>
<feature type="transmembrane region" description="Helical" evidence="2">
    <location>
        <begin position="1022"/>
        <end position="1040"/>
    </location>
</feature>
<feature type="compositionally biased region" description="Acidic residues" evidence="1">
    <location>
        <begin position="598"/>
        <end position="616"/>
    </location>
</feature>
<feature type="transmembrane region" description="Helical" evidence="2">
    <location>
        <begin position="739"/>
        <end position="760"/>
    </location>
</feature>
<dbReference type="SMART" id="SM00703">
    <property type="entry name" value="NRF"/>
    <property type="match status" value="1"/>
</dbReference>
<feature type="domain" description="Nose resistant-to-fluoxetine protein N-terminal" evidence="4">
    <location>
        <begin position="334"/>
        <end position="485"/>
    </location>
</feature>
<feature type="transmembrane region" description="Helical" evidence="2">
    <location>
        <begin position="982"/>
        <end position="1002"/>
    </location>
</feature>
<feature type="region of interest" description="Disordered" evidence="1">
    <location>
        <begin position="559"/>
        <end position="616"/>
    </location>
</feature>
<dbReference type="OrthoDB" id="8196286at2759"/>
<keyword evidence="2" id="KW-0472">Membrane</keyword>
<comment type="caution">
    <text evidence="5">The sequence shown here is derived from an EMBL/GenBank/DDBJ whole genome shotgun (WGS) entry which is preliminary data.</text>
</comment>
<feature type="compositionally biased region" description="Basic and acidic residues" evidence="1">
    <location>
        <begin position="191"/>
        <end position="213"/>
    </location>
</feature>
<feature type="compositionally biased region" description="Gly residues" evidence="1">
    <location>
        <begin position="177"/>
        <end position="186"/>
    </location>
</feature>
<keyword evidence="2" id="KW-1133">Transmembrane helix</keyword>
<evidence type="ECO:0000313" key="5">
    <source>
        <dbReference type="EMBL" id="KNC25327.1"/>
    </source>
</evidence>
<evidence type="ECO:0000256" key="3">
    <source>
        <dbReference type="SAM" id="SignalP"/>
    </source>
</evidence>
<dbReference type="AlphaFoldDB" id="A0A0L0BZ42"/>
<feature type="compositionally biased region" description="Acidic residues" evidence="1">
    <location>
        <begin position="77"/>
        <end position="121"/>
    </location>
</feature>
<accession>A0A0L0BZ42</accession>
<proteinExistence type="predicted"/>
<feature type="compositionally biased region" description="Acidic residues" evidence="1">
    <location>
        <begin position="1126"/>
        <end position="1144"/>
    </location>
</feature>
<name>A0A0L0BZ42_LUCCU</name>
<feature type="chain" id="PRO_5005535295" description="Nose resistant-to-fluoxetine protein N-terminal domain-containing protein" evidence="3">
    <location>
        <begin position="30"/>
        <end position="1184"/>
    </location>
</feature>
<dbReference type="OMA" id="WTLQMLD"/>
<feature type="transmembrane region" description="Helical" evidence="2">
    <location>
        <begin position="944"/>
        <end position="961"/>
    </location>
</feature>
<feature type="compositionally biased region" description="Basic and acidic residues" evidence="1">
    <location>
        <begin position="559"/>
        <end position="572"/>
    </location>
</feature>
<feature type="signal peptide" evidence="3">
    <location>
        <begin position="1"/>
        <end position="29"/>
    </location>
</feature>
<dbReference type="PANTHER" id="PTHR11161:SF4">
    <property type="entry name" value="DROP DEAD"/>
    <property type="match status" value="1"/>
</dbReference>
<dbReference type="InterPro" id="IPR006621">
    <property type="entry name" value="Nose-resist-to-fluoxetine_N"/>
</dbReference>
<dbReference type="Pfam" id="PF20146">
    <property type="entry name" value="NRF"/>
    <property type="match status" value="1"/>
</dbReference>
<feature type="compositionally biased region" description="Basic and acidic residues" evidence="1">
    <location>
        <begin position="1111"/>
        <end position="1120"/>
    </location>
</feature>
<feature type="transmembrane region" description="Helical" evidence="2">
    <location>
        <begin position="700"/>
        <end position="719"/>
    </location>
</feature>
<keyword evidence="2" id="KW-0812">Transmembrane</keyword>
<dbReference type="PANTHER" id="PTHR11161">
    <property type="entry name" value="O-ACYLTRANSFERASE"/>
    <property type="match status" value="1"/>
</dbReference>
<dbReference type="EMBL" id="JRES01001125">
    <property type="protein sequence ID" value="KNC25327.1"/>
    <property type="molecule type" value="Genomic_DNA"/>
</dbReference>
<feature type="region of interest" description="Disordered" evidence="1">
    <location>
        <begin position="77"/>
        <end position="214"/>
    </location>
</feature>
<reference evidence="5 6" key="1">
    <citation type="journal article" date="2015" name="Nat. Commun.">
        <title>Lucilia cuprina genome unlocks parasitic fly biology to underpin future interventions.</title>
        <authorList>
            <person name="Anstead C.A."/>
            <person name="Korhonen P.K."/>
            <person name="Young N.D."/>
            <person name="Hall R.S."/>
            <person name="Jex A.R."/>
            <person name="Murali S.C."/>
            <person name="Hughes D.S."/>
            <person name="Lee S.F."/>
            <person name="Perry T."/>
            <person name="Stroehlein A.J."/>
            <person name="Ansell B.R."/>
            <person name="Breugelmans B."/>
            <person name="Hofmann A."/>
            <person name="Qu J."/>
            <person name="Dugan S."/>
            <person name="Lee S.L."/>
            <person name="Chao H."/>
            <person name="Dinh H."/>
            <person name="Han Y."/>
            <person name="Doddapaneni H.V."/>
            <person name="Worley K.C."/>
            <person name="Muzny D.M."/>
            <person name="Ioannidis P."/>
            <person name="Waterhouse R.M."/>
            <person name="Zdobnov E.M."/>
            <person name="James P.J."/>
            <person name="Bagnall N.H."/>
            <person name="Kotze A.C."/>
            <person name="Gibbs R.A."/>
            <person name="Richards S."/>
            <person name="Batterham P."/>
            <person name="Gasser R.B."/>
        </authorList>
    </citation>
    <scope>NUCLEOTIDE SEQUENCE [LARGE SCALE GENOMIC DNA]</scope>
    <source>
        <strain evidence="5 6">LS</strain>
        <tissue evidence="5">Full body</tissue>
    </source>
</reference>
<protein>
    <recommendedName>
        <fullName evidence="4">Nose resistant-to-fluoxetine protein N-terminal domain-containing protein</fullName>
    </recommendedName>
</protein>
<feature type="region of interest" description="Disordered" evidence="1">
    <location>
        <begin position="272"/>
        <end position="305"/>
    </location>
</feature>
<keyword evidence="3" id="KW-0732">Signal</keyword>
<evidence type="ECO:0000256" key="1">
    <source>
        <dbReference type="SAM" id="MobiDB-lite"/>
    </source>
</evidence>
<gene>
    <name evidence="5" type="ORF">FF38_02523</name>
</gene>
<evidence type="ECO:0000313" key="6">
    <source>
        <dbReference type="Proteomes" id="UP000037069"/>
    </source>
</evidence>
<feature type="compositionally biased region" description="Basic residues" evidence="1">
    <location>
        <begin position="1174"/>
        <end position="1184"/>
    </location>
</feature>
<sequence length="1184" mass="134106">MPRGSQKYSKSLLFILLLIFLAFLPPSQELSFGWGGGGDDSKAKDVSADASANLRKISKKHTLQKKFKFHKIERVEVDDEEEEDGDVENVNDDTNENLAGEEIDDNATNERADDEDDEEENDSQRDRAASLNSENNDDEEEEFQFKRARKAEKKITSTRLSEEKTSKESSTSFFGNIFGGLFGGGSDETDESIKSKKSSKESRERSDSKEETTKSNGIIDWIMWLGERTGRLRADPTESEEENVSAAESSGENWLDYFNRWPFNSLFPIGKPPKPISMPKSSPTKSSKKRSDTSAGGGSDGDDASLEQAMSQESFDILIRTLPNFVMKPSEVSETECRQQLQIFQRQLRGHKLWTLQMLDSTGKVGTGLLRGNINRFGDFGVCTGIKTIVKVSASQQVRIRGKYCLAHIETQAGIAELKVPVHMLHGRGLFNSHLGNPSHFIPRYGVANWGVCVPSGCSGEVVQDMLQSSLQAYNSSGIEFHVEVNDNDCYVKHSKKFIKLMKKDKKFCATFLYITGLILLAIASIMWEHWSLIKPILDKIVKIIKSLIETIKKKLEKKPEEAIEEKPKGEEEKNEETAAEQEAESKETTAAENPKGEEEESPKENETEECAEDSTENLSLNQLALEIFKSFSPQRTFNILLSPDTYDVQFPVFHVLKIAATFMLYLCLKFLMIGHMPIINRDQLVRTLDHPLSVLIRSPMIYADILLLISGFLSAYQLSEEMEQKSYIHLLKRLGSKLSRYLPTVYLLICFQTWILPYLSSGPLWTNIVGQNSRLCDDQWWRNLLSLQNAIDFEETCSPSTIQLALEVQLYILGPLIVWLFYTDSDAGFFVYGALHAMSVAARFSRTNKEHLSMTLFHGINVSKFYRTANILYSSPISRATTYLLGIGAGIFQRTNQGVIDLTPEMIPFGWILACLGISWCLWSPSAGMRTDFIYNSSDAASYASWCPLVFGLSLCWFIFMFPKSENSIIRFLLSSRPILVISRLVFPMQLVMYIVVLYNTAEIKESDKFHISNLINVQEIFQIFVGTILVSFLIDIPSQNIRRLLVNRIFIERSHHDSEETEPISGADPSEASEEPSEHVTSDTPEPPDNIWGSDPEEEEQKYLLKRRSSLETPEKETNATIKEEEEVEVEEDEEEEEISEAEEVKKRPETPPPPTPPPVEKKPSEEDALPYRRRRRPLSDD</sequence>
<feature type="transmembrane region" description="Helical" evidence="2">
    <location>
        <begin position="907"/>
        <end position="924"/>
    </location>
</feature>
<feature type="transmembrane region" description="Helical" evidence="2">
    <location>
        <begin position="659"/>
        <end position="680"/>
    </location>
</feature>
<evidence type="ECO:0000256" key="2">
    <source>
        <dbReference type="SAM" id="Phobius"/>
    </source>
</evidence>
<feature type="region of interest" description="Disordered" evidence="1">
    <location>
        <begin position="1058"/>
        <end position="1184"/>
    </location>
</feature>